<feature type="transmembrane region" description="Helical" evidence="1">
    <location>
        <begin position="46"/>
        <end position="63"/>
    </location>
</feature>
<feature type="transmembrane region" description="Helical" evidence="1">
    <location>
        <begin position="84"/>
        <end position="105"/>
    </location>
</feature>
<keyword evidence="1" id="KW-0472">Membrane</keyword>
<evidence type="ECO:0000313" key="2">
    <source>
        <dbReference type="EMBL" id="MDI3388232.1"/>
    </source>
</evidence>
<proteinExistence type="predicted"/>
<feature type="transmembrane region" description="Helical" evidence="1">
    <location>
        <begin position="125"/>
        <end position="145"/>
    </location>
</feature>
<reference evidence="2 3" key="1">
    <citation type="submission" date="2023-05" db="EMBL/GenBank/DDBJ databases">
        <title>Draft genome sequence of Streptomyces sp. B-S-A8 isolated from a cave soil in Thailand.</title>
        <authorList>
            <person name="Chamroensaksri N."/>
            <person name="Muangham S."/>
        </authorList>
    </citation>
    <scope>NUCLEOTIDE SEQUENCE [LARGE SCALE GENOMIC DNA]</scope>
    <source>
        <strain evidence="2 3">B-S-A8</strain>
    </source>
</reference>
<keyword evidence="1" id="KW-1133">Transmembrane helix</keyword>
<keyword evidence="1" id="KW-0812">Transmembrane</keyword>
<feature type="transmembrane region" description="Helical" evidence="1">
    <location>
        <begin position="157"/>
        <end position="182"/>
    </location>
</feature>
<dbReference type="EMBL" id="JASCIR010000015">
    <property type="protein sequence ID" value="MDI3388232.1"/>
    <property type="molecule type" value="Genomic_DNA"/>
</dbReference>
<organism evidence="2 3">
    <name type="scientific">Streptomyces solicavernae</name>
    <dbReference type="NCBI Taxonomy" id="3043614"/>
    <lineage>
        <taxon>Bacteria</taxon>
        <taxon>Bacillati</taxon>
        <taxon>Actinomycetota</taxon>
        <taxon>Actinomycetes</taxon>
        <taxon>Kitasatosporales</taxon>
        <taxon>Streptomycetaceae</taxon>
        <taxon>Streptomyces</taxon>
    </lineage>
</organism>
<evidence type="ECO:0000313" key="3">
    <source>
        <dbReference type="Proteomes" id="UP001224661"/>
    </source>
</evidence>
<gene>
    <name evidence="2" type="ORF">QIS99_18770</name>
</gene>
<accession>A0ABT6RUW7</accession>
<dbReference type="Proteomes" id="UP001224661">
    <property type="component" value="Unassembled WGS sequence"/>
</dbReference>
<evidence type="ECO:0000256" key="1">
    <source>
        <dbReference type="SAM" id="Phobius"/>
    </source>
</evidence>
<name>A0ABT6RUW7_9ACTN</name>
<dbReference type="RefSeq" id="WP_282514686.1">
    <property type="nucleotide sequence ID" value="NZ_JASCIR010000015.1"/>
</dbReference>
<comment type="caution">
    <text evidence="2">The sequence shown here is derived from an EMBL/GenBank/DDBJ whole genome shotgun (WGS) entry which is preliminary data.</text>
</comment>
<sequence>MIAYAMTVRRWWVVAPTLALIVFVCLAVGASEVPVPSLVGGMTGARLDYFAPILAVIAVMYCMDRRLPEPERTAVVPVRRLDRAAIAITSAFALGSGALIGMDIARNLVLLVSLALLVRRVANEATAAATGMALLVASLVAGRAYQPGGSTTHTWWALPLYSAGSVTAWLATLCLFALALFVSCGDSGFSGPRRS</sequence>
<protein>
    <submittedName>
        <fullName evidence="2">Uncharacterized protein</fullName>
    </submittedName>
</protein>
<keyword evidence="3" id="KW-1185">Reference proteome</keyword>